<dbReference type="AlphaFoldDB" id="A0A1F7U5L5"/>
<dbReference type="Gene3D" id="3.40.50.2020">
    <property type="match status" value="1"/>
</dbReference>
<evidence type="ECO:0000313" key="5">
    <source>
        <dbReference type="Proteomes" id="UP000177088"/>
    </source>
</evidence>
<dbReference type="SUPFAM" id="SSF53271">
    <property type="entry name" value="PRTase-like"/>
    <property type="match status" value="1"/>
</dbReference>
<evidence type="ECO:0000259" key="3">
    <source>
        <dbReference type="Pfam" id="PF00156"/>
    </source>
</evidence>
<keyword evidence="2" id="KW-1133">Transmembrane helix</keyword>
<dbReference type="CDD" id="cd06223">
    <property type="entry name" value="PRTases_typeI"/>
    <property type="match status" value="1"/>
</dbReference>
<proteinExistence type="inferred from homology"/>
<organism evidence="4 5">
    <name type="scientific">Candidatus Uhrbacteria bacterium RIFCSPHIGHO2_02_FULL_60_10</name>
    <dbReference type="NCBI Taxonomy" id="1802392"/>
    <lineage>
        <taxon>Bacteria</taxon>
        <taxon>Candidatus Uhriibacteriota</taxon>
    </lineage>
</organism>
<name>A0A1F7U5L5_9BACT</name>
<evidence type="ECO:0000256" key="1">
    <source>
        <dbReference type="ARBA" id="ARBA00008007"/>
    </source>
</evidence>
<protein>
    <recommendedName>
        <fullName evidence="3">Phosphoribosyltransferase domain-containing protein</fullName>
    </recommendedName>
</protein>
<comment type="caution">
    <text evidence="4">The sequence shown here is derived from an EMBL/GenBank/DDBJ whole genome shotgun (WGS) entry which is preliminary data.</text>
</comment>
<dbReference type="PANTHER" id="PTHR47505">
    <property type="entry name" value="DNA UTILIZATION PROTEIN YHGH"/>
    <property type="match status" value="1"/>
</dbReference>
<comment type="similarity">
    <text evidence="1">Belongs to the ComF/GntX family.</text>
</comment>
<evidence type="ECO:0000256" key="2">
    <source>
        <dbReference type="SAM" id="Phobius"/>
    </source>
</evidence>
<reference evidence="4 5" key="1">
    <citation type="journal article" date="2016" name="Nat. Commun.">
        <title>Thousands of microbial genomes shed light on interconnected biogeochemical processes in an aquifer system.</title>
        <authorList>
            <person name="Anantharaman K."/>
            <person name="Brown C.T."/>
            <person name="Hug L.A."/>
            <person name="Sharon I."/>
            <person name="Castelle C.J."/>
            <person name="Probst A.J."/>
            <person name="Thomas B.C."/>
            <person name="Singh A."/>
            <person name="Wilkins M.J."/>
            <person name="Karaoz U."/>
            <person name="Brodie E.L."/>
            <person name="Williams K.H."/>
            <person name="Hubbard S.S."/>
            <person name="Banfield J.F."/>
        </authorList>
    </citation>
    <scope>NUCLEOTIDE SEQUENCE [LARGE SCALE GENOMIC DNA]</scope>
</reference>
<sequence length="170" mass="18330">MFSAGLYADPVLRTLLQQYKYEGVLAAGEELGRIFRSCLERHVLVWRGQAATVTALPLHPIRQAWRGFNQAACFGRLAAGVLGLSFVGGLLKRRFRWRRQADLADAGERRGNASGSFAPTARLTAGSVGRGETIILVDDVYTSGATLNEAAKTLKNAGYAAVYGMAVLRG</sequence>
<evidence type="ECO:0000313" key="4">
    <source>
        <dbReference type="EMBL" id="OGL73576.1"/>
    </source>
</evidence>
<gene>
    <name evidence="4" type="ORF">A3C96_01935</name>
</gene>
<keyword evidence="2" id="KW-0472">Membrane</keyword>
<feature type="domain" description="Phosphoribosyltransferase" evidence="3">
    <location>
        <begin position="108"/>
        <end position="160"/>
    </location>
</feature>
<dbReference type="Proteomes" id="UP000177088">
    <property type="component" value="Unassembled WGS sequence"/>
</dbReference>
<dbReference type="Pfam" id="PF00156">
    <property type="entry name" value="Pribosyltran"/>
    <property type="match status" value="1"/>
</dbReference>
<dbReference type="InterPro" id="IPR051910">
    <property type="entry name" value="ComF/GntX_DNA_util-trans"/>
</dbReference>
<dbReference type="PANTHER" id="PTHR47505:SF1">
    <property type="entry name" value="DNA UTILIZATION PROTEIN YHGH"/>
    <property type="match status" value="1"/>
</dbReference>
<dbReference type="InterPro" id="IPR029057">
    <property type="entry name" value="PRTase-like"/>
</dbReference>
<dbReference type="InterPro" id="IPR000836">
    <property type="entry name" value="PRTase_dom"/>
</dbReference>
<accession>A0A1F7U5L5</accession>
<dbReference type="EMBL" id="MGEA01000055">
    <property type="protein sequence ID" value="OGL73576.1"/>
    <property type="molecule type" value="Genomic_DNA"/>
</dbReference>
<feature type="transmembrane region" description="Helical" evidence="2">
    <location>
        <begin position="68"/>
        <end position="91"/>
    </location>
</feature>
<keyword evidence="2" id="KW-0812">Transmembrane</keyword>